<proteinExistence type="predicted"/>
<feature type="region of interest" description="Disordered" evidence="1">
    <location>
        <begin position="1"/>
        <end position="20"/>
    </location>
</feature>
<organism evidence="2 3">
    <name type="scientific">Ancylobacter novellus</name>
    <name type="common">Thiobacillus novellus</name>
    <dbReference type="NCBI Taxonomy" id="921"/>
    <lineage>
        <taxon>Bacteria</taxon>
        <taxon>Pseudomonadati</taxon>
        <taxon>Pseudomonadota</taxon>
        <taxon>Alphaproteobacteria</taxon>
        <taxon>Hyphomicrobiales</taxon>
        <taxon>Xanthobacteraceae</taxon>
        <taxon>Ancylobacter</taxon>
    </lineage>
</organism>
<evidence type="ECO:0000313" key="3">
    <source>
        <dbReference type="Proteomes" id="UP000248887"/>
    </source>
</evidence>
<reference evidence="2 3" key="1">
    <citation type="submission" date="2017-08" db="EMBL/GenBank/DDBJ databases">
        <title>Infants hospitalized years apart are colonized by the same room-sourced microbial strains.</title>
        <authorList>
            <person name="Brooks B."/>
            <person name="Olm M.R."/>
            <person name="Firek B.A."/>
            <person name="Baker R."/>
            <person name="Thomas B.C."/>
            <person name="Morowitz M.J."/>
            <person name="Banfield J.F."/>
        </authorList>
    </citation>
    <scope>NUCLEOTIDE SEQUENCE [LARGE SCALE GENOMIC DNA]</scope>
    <source>
        <strain evidence="2">S2_005_001_R2_27</strain>
    </source>
</reference>
<dbReference type="AlphaFoldDB" id="A0A2W5SUJ0"/>
<name>A0A2W5SUJ0_ANCNO</name>
<protein>
    <submittedName>
        <fullName evidence="2">Uncharacterized protein</fullName>
    </submittedName>
</protein>
<accession>A0A2W5SUJ0</accession>
<evidence type="ECO:0000256" key="1">
    <source>
        <dbReference type="SAM" id="MobiDB-lite"/>
    </source>
</evidence>
<gene>
    <name evidence="2" type="ORF">DI549_09040</name>
</gene>
<sequence>MVLEGRRGSTGDFAEESCAGPRLCAPASPALFRGTAISWFPGQAARSAAPIRDPAQDSWDKTLGQRPTTPARGSWSGRNAGSR</sequence>
<dbReference type="EMBL" id="QFQD01000023">
    <property type="protein sequence ID" value="PZQ83153.1"/>
    <property type="molecule type" value="Genomic_DNA"/>
</dbReference>
<evidence type="ECO:0000313" key="2">
    <source>
        <dbReference type="EMBL" id="PZQ83153.1"/>
    </source>
</evidence>
<feature type="region of interest" description="Disordered" evidence="1">
    <location>
        <begin position="45"/>
        <end position="83"/>
    </location>
</feature>
<dbReference type="Proteomes" id="UP000248887">
    <property type="component" value="Unassembled WGS sequence"/>
</dbReference>
<comment type="caution">
    <text evidence="2">The sequence shown here is derived from an EMBL/GenBank/DDBJ whole genome shotgun (WGS) entry which is preliminary data.</text>
</comment>